<dbReference type="EMBL" id="LQMT02000006">
    <property type="protein sequence ID" value="ONF73967.1"/>
    <property type="molecule type" value="Genomic_DNA"/>
</dbReference>
<accession>A0A1W2M236</accession>
<comment type="caution">
    <text evidence="1">The sequence shown here is derived from an EMBL/GenBank/DDBJ whole genome shotgun (WGS) entry which is preliminary data.</text>
</comment>
<dbReference type="Proteomes" id="UP000076660">
    <property type="component" value="Unassembled WGS sequence"/>
</dbReference>
<evidence type="ECO:0000313" key="2">
    <source>
        <dbReference type="Proteomes" id="UP000076660"/>
    </source>
</evidence>
<reference evidence="1 2" key="1">
    <citation type="submission" date="2016-12" db="EMBL/GenBank/DDBJ databases">
        <title>Amycolatopsis keratiniphila subsp. keratiniphila genome sequencing and assembly.</title>
        <authorList>
            <person name="Mayilraj S."/>
            <person name="Kaur N."/>
        </authorList>
    </citation>
    <scope>NUCLEOTIDE SEQUENCE [LARGE SCALE GENOMIC DNA]</scope>
    <source>
        <strain evidence="1 2">DSM 44409</strain>
    </source>
</reference>
<protein>
    <submittedName>
        <fullName evidence="1">Uncharacterized protein</fullName>
    </submittedName>
</protein>
<evidence type="ECO:0000313" key="1">
    <source>
        <dbReference type="EMBL" id="ONF73967.1"/>
    </source>
</evidence>
<organism evidence="1 2">
    <name type="scientific">Amycolatopsis keratiniphila subsp. keratiniphila</name>
    <dbReference type="NCBI Taxonomy" id="227715"/>
    <lineage>
        <taxon>Bacteria</taxon>
        <taxon>Bacillati</taxon>
        <taxon>Actinomycetota</taxon>
        <taxon>Actinomycetes</taxon>
        <taxon>Pseudonocardiales</taxon>
        <taxon>Pseudonocardiaceae</taxon>
        <taxon>Amycolatopsis</taxon>
        <taxon>Amycolatopsis japonica group</taxon>
    </lineage>
</organism>
<proteinExistence type="predicted"/>
<dbReference type="AlphaFoldDB" id="A0A1W2M236"/>
<dbReference type="RefSeq" id="WP_063276368.1">
    <property type="nucleotide sequence ID" value="NZ_LQMT02000006.1"/>
</dbReference>
<gene>
    <name evidence="1" type="ORF">AVR91_0204350</name>
</gene>
<name>A0A1W2M236_9PSEU</name>
<sequence>MPQPEIRPSADALVGKYWPLPPDRDSVPSALGTAAELARFTNHAVLNSGAVAVPQTTDVQDVAYRLYELAGRLPQLAQMLSGRLAKISATDPTLYAHTGDASTHTAAAGADFARAAALAEDLAAAFNSAFETLAKVSHRDVSEQD</sequence>